<evidence type="ECO:0000256" key="2">
    <source>
        <dbReference type="ARBA" id="ARBA00010219"/>
    </source>
</evidence>
<evidence type="ECO:0000256" key="7">
    <source>
        <dbReference type="ARBA" id="ARBA00051712"/>
    </source>
</evidence>
<evidence type="ECO:0000256" key="3">
    <source>
        <dbReference type="ARBA" id="ARBA00013080"/>
    </source>
</evidence>
<dbReference type="RefSeq" id="XP_056860321.1">
    <property type="nucleotide sequence ID" value="XM_057004341.1"/>
</dbReference>
<name>A0A9W3D8Y6_RAPSA</name>
<dbReference type="InterPro" id="IPR032795">
    <property type="entry name" value="DUF3741-assoc"/>
</dbReference>
<dbReference type="GO" id="GO:0008837">
    <property type="term" value="F:diaminopimelate epimerase activity"/>
    <property type="evidence" value="ECO:0007669"/>
    <property type="project" value="UniProtKB-EC"/>
</dbReference>
<reference evidence="9" key="1">
    <citation type="journal article" date="2019" name="Database">
        <title>The radish genome database (RadishGD): an integrated information resource for radish genomics.</title>
        <authorList>
            <person name="Yu H.J."/>
            <person name="Baek S."/>
            <person name="Lee Y.J."/>
            <person name="Cho A."/>
            <person name="Mun J.H."/>
        </authorList>
    </citation>
    <scope>NUCLEOTIDE SEQUENCE [LARGE SCALE GENOMIC DNA]</scope>
    <source>
        <strain evidence="9">cv. WK10039</strain>
    </source>
</reference>
<comment type="catalytic activity">
    <reaction evidence="7">
        <text>(2S,6S)-2,6-diaminopimelate = meso-2,6-diaminopimelate</text>
        <dbReference type="Rhea" id="RHEA:15393"/>
        <dbReference type="ChEBI" id="CHEBI:57609"/>
        <dbReference type="ChEBI" id="CHEBI:57791"/>
        <dbReference type="EC" id="5.1.1.7"/>
    </reaction>
</comment>
<reference evidence="10" key="2">
    <citation type="submission" date="2025-08" db="UniProtKB">
        <authorList>
            <consortium name="RefSeq"/>
        </authorList>
    </citation>
    <scope>IDENTIFICATION</scope>
    <source>
        <tissue evidence="10">Leaf</tissue>
    </source>
</reference>
<keyword evidence="4" id="KW-0028">Amino-acid biosynthesis</keyword>
<feature type="domain" description="DUF3741" evidence="8">
    <location>
        <begin position="41"/>
        <end position="63"/>
    </location>
</feature>
<dbReference type="GeneID" id="108839494"/>
<gene>
    <name evidence="10" type="primary">LOC108839494</name>
</gene>
<dbReference type="InterPro" id="IPR001653">
    <property type="entry name" value="DAP_epimerase_DapF"/>
</dbReference>
<comment type="pathway">
    <text evidence="1">Amino-acid biosynthesis; L-lysine biosynthesis via DAP pathway; DL-2,6-diaminopimelate from LL-2,6-diaminopimelate: step 1/1.</text>
</comment>
<protein>
    <recommendedName>
        <fullName evidence="3">diaminopimelate epimerase</fullName>
        <ecNumber evidence="3">5.1.1.7</ecNumber>
    </recommendedName>
</protein>
<organism evidence="9 10">
    <name type="scientific">Raphanus sativus</name>
    <name type="common">Radish</name>
    <name type="synonym">Raphanus raphanistrum var. sativus</name>
    <dbReference type="NCBI Taxonomy" id="3726"/>
    <lineage>
        <taxon>Eukaryota</taxon>
        <taxon>Viridiplantae</taxon>
        <taxon>Streptophyta</taxon>
        <taxon>Embryophyta</taxon>
        <taxon>Tracheophyta</taxon>
        <taxon>Spermatophyta</taxon>
        <taxon>Magnoliopsida</taxon>
        <taxon>eudicotyledons</taxon>
        <taxon>Gunneridae</taxon>
        <taxon>Pentapetalae</taxon>
        <taxon>rosids</taxon>
        <taxon>malvids</taxon>
        <taxon>Brassicales</taxon>
        <taxon>Brassicaceae</taxon>
        <taxon>Brassiceae</taxon>
        <taxon>Raphanus</taxon>
    </lineage>
</organism>
<dbReference type="OrthoDB" id="4768at2759"/>
<proteinExistence type="inferred from homology"/>
<evidence type="ECO:0000259" key="8">
    <source>
        <dbReference type="Pfam" id="PF14383"/>
    </source>
</evidence>
<dbReference type="Gene3D" id="3.10.310.10">
    <property type="entry name" value="Diaminopimelate Epimerase, Chain A, domain 1"/>
    <property type="match status" value="1"/>
</dbReference>
<evidence type="ECO:0000313" key="10">
    <source>
        <dbReference type="RefSeq" id="XP_056860321.1"/>
    </source>
</evidence>
<evidence type="ECO:0000256" key="6">
    <source>
        <dbReference type="ARBA" id="ARBA00023235"/>
    </source>
</evidence>
<dbReference type="Proteomes" id="UP000504610">
    <property type="component" value="Chromosome 2"/>
</dbReference>
<evidence type="ECO:0000256" key="5">
    <source>
        <dbReference type="ARBA" id="ARBA00023154"/>
    </source>
</evidence>
<dbReference type="EC" id="5.1.1.7" evidence="3"/>
<accession>A0A9W3D8Y6</accession>
<keyword evidence="9" id="KW-1185">Reference proteome</keyword>
<keyword evidence="5" id="KW-0457">Lysine biosynthesis</keyword>
<keyword evidence="6" id="KW-0413">Isomerase</keyword>
<dbReference type="Pfam" id="PF01678">
    <property type="entry name" value="DAP_epimerase"/>
    <property type="match status" value="1"/>
</dbReference>
<dbReference type="AlphaFoldDB" id="A0A9W3D8Y6"/>
<evidence type="ECO:0000256" key="1">
    <source>
        <dbReference type="ARBA" id="ARBA00005196"/>
    </source>
</evidence>
<dbReference type="PANTHER" id="PTHR31689:SF0">
    <property type="entry name" value="DIAMINOPIMELATE EPIMERASE"/>
    <property type="match status" value="1"/>
</dbReference>
<dbReference type="PANTHER" id="PTHR31689">
    <property type="entry name" value="DIAMINOPIMELATE EPIMERASE, CHLOROPLASTIC"/>
    <property type="match status" value="1"/>
</dbReference>
<dbReference type="GO" id="GO:0009089">
    <property type="term" value="P:lysine biosynthetic process via diaminopimelate"/>
    <property type="evidence" value="ECO:0007669"/>
    <property type="project" value="InterPro"/>
</dbReference>
<dbReference type="KEGG" id="rsz:108839494"/>
<dbReference type="SUPFAM" id="SSF54506">
    <property type="entry name" value="Diaminopimelate epimerase-like"/>
    <property type="match status" value="1"/>
</dbReference>
<comment type="similarity">
    <text evidence="2">Belongs to the diaminopimelate epimerase family.</text>
</comment>
<dbReference type="Pfam" id="PF14383">
    <property type="entry name" value="VARLMGL"/>
    <property type="match status" value="1"/>
</dbReference>
<evidence type="ECO:0000313" key="9">
    <source>
        <dbReference type="Proteomes" id="UP000504610"/>
    </source>
</evidence>
<evidence type="ECO:0000256" key="4">
    <source>
        <dbReference type="ARBA" id="ARBA00022605"/>
    </source>
</evidence>
<dbReference type="GO" id="GO:0005829">
    <property type="term" value="C:cytosol"/>
    <property type="evidence" value="ECO:0007669"/>
    <property type="project" value="TreeGrafter"/>
</dbReference>
<dbReference type="InterPro" id="IPR018510">
    <property type="entry name" value="DAP_epimerase_AS"/>
</dbReference>
<sequence length="217" mass="23818">MSTLITSVNLDNDPRVLGILLLSGKRSSLRAILFHTYSDYCNSPSAKKPNLVARLMGLDLRPDDLDLSRSSKNSVRGHRVSDNGSEIDARLSLQLDREREQAVKLCDQNFGVGADGVIFVMHGINGADYTMRIFNSDGSEPEMCGNGVRCFAKFIAEIENLQGKHRYIVIRDNGQVKVDMGEPILRAEDVPTRLQGNKGESIVAALDGVCSALYTCN</sequence>
<dbReference type="PROSITE" id="PS01326">
    <property type="entry name" value="DAP_EPIMERASE"/>
    <property type="match status" value="1"/>
</dbReference>